<dbReference type="KEGG" id="pgri:PgNI_02604"/>
<dbReference type="AlphaFoldDB" id="A0A6P8BI63"/>
<dbReference type="GeneID" id="41957577"/>
<reference evidence="2" key="1">
    <citation type="journal article" date="2019" name="Mol. Biol. Evol.">
        <title>Blast fungal genomes show frequent chromosomal changes, gene gains and losses, and effector gene turnover.</title>
        <authorList>
            <person name="Gomez Luciano L.B."/>
            <person name="Jason Tsai I."/>
            <person name="Chuma I."/>
            <person name="Tosa Y."/>
            <person name="Chen Y.H."/>
            <person name="Li J.Y."/>
            <person name="Li M.Y."/>
            <person name="Jade Lu M.Y."/>
            <person name="Nakayashiki H."/>
            <person name="Li W.H."/>
        </authorList>
    </citation>
    <scope>NUCLEOTIDE SEQUENCE</scope>
    <source>
        <strain evidence="2">NI907</strain>
    </source>
</reference>
<protein>
    <submittedName>
        <fullName evidence="2">Uncharacterized protein</fullName>
    </submittedName>
</protein>
<reference evidence="2" key="3">
    <citation type="submission" date="2025-08" db="UniProtKB">
        <authorList>
            <consortium name="RefSeq"/>
        </authorList>
    </citation>
    <scope>IDENTIFICATION</scope>
    <source>
        <strain evidence="2">NI907</strain>
    </source>
</reference>
<organism evidence="1 2">
    <name type="scientific">Pyricularia grisea</name>
    <name type="common">Crabgrass-specific blast fungus</name>
    <name type="synonym">Magnaporthe grisea</name>
    <dbReference type="NCBI Taxonomy" id="148305"/>
    <lineage>
        <taxon>Eukaryota</taxon>
        <taxon>Fungi</taxon>
        <taxon>Dikarya</taxon>
        <taxon>Ascomycota</taxon>
        <taxon>Pezizomycotina</taxon>
        <taxon>Sordariomycetes</taxon>
        <taxon>Sordariomycetidae</taxon>
        <taxon>Magnaporthales</taxon>
        <taxon>Pyriculariaceae</taxon>
        <taxon>Pyricularia</taxon>
    </lineage>
</organism>
<dbReference type="Proteomes" id="UP000515153">
    <property type="component" value="Unplaced"/>
</dbReference>
<keyword evidence="1" id="KW-1185">Reference proteome</keyword>
<dbReference type="RefSeq" id="XP_030986734.1">
    <property type="nucleotide sequence ID" value="XM_031122666.1"/>
</dbReference>
<evidence type="ECO:0000313" key="1">
    <source>
        <dbReference type="Proteomes" id="UP000515153"/>
    </source>
</evidence>
<gene>
    <name evidence="2" type="ORF">PgNI_02604</name>
</gene>
<name>A0A6P8BI63_PYRGI</name>
<evidence type="ECO:0000313" key="2">
    <source>
        <dbReference type="RefSeq" id="XP_030986734.1"/>
    </source>
</evidence>
<accession>A0A6P8BI63</accession>
<sequence length="134" mass="14317">MSTNVAREGLALVCIIDTQLEPEAWKDIFNEFGVKTISNIDVLISRALKAFSDNGFNLLNLLAGAHNDLAGGGIVIRNLEAPDGFDDFVYSFDISIHGYGCEFAKAVADDGVDAQTGVFPNPSTTVLHGKSRGL</sequence>
<reference evidence="2" key="2">
    <citation type="submission" date="2019-10" db="EMBL/GenBank/DDBJ databases">
        <authorList>
            <consortium name="NCBI Genome Project"/>
        </authorList>
    </citation>
    <scope>NUCLEOTIDE SEQUENCE</scope>
    <source>
        <strain evidence="2">NI907</strain>
    </source>
</reference>
<proteinExistence type="predicted"/>